<feature type="compositionally biased region" description="Polar residues" evidence="1">
    <location>
        <begin position="383"/>
        <end position="396"/>
    </location>
</feature>
<proteinExistence type="predicted"/>
<protein>
    <submittedName>
        <fullName evidence="2">DUF6674 family protein</fullName>
    </submittedName>
</protein>
<keyword evidence="3" id="KW-1185">Reference proteome</keyword>
<reference evidence="2 3" key="1">
    <citation type="submission" date="2023-10" db="EMBL/GenBank/DDBJ databases">
        <title>A novel Glycoside Hydrolase 43-Like Enzyme from Clostrdium boliviensis is an Endo-xylanase, and a Candidate for Xylooligosaccharides Production from Different Xylan Substrates.</title>
        <authorList>
            <person name="Alvarez M.T."/>
            <person name="Rocabado-Villegas L.R."/>
            <person name="Salas-Veizaga D.M."/>
            <person name="Linares-Pasten J.A."/>
            <person name="Gudmundsdottir E.E."/>
            <person name="Hreggvidsson G.O."/>
            <person name="Adlercreutz P."/>
            <person name="Nordberg Karlsson E."/>
        </authorList>
    </citation>
    <scope>NUCLEOTIDE SEQUENCE [LARGE SCALE GENOMIC DNA]</scope>
    <source>
        <strain evidence="2 3">E-1</strain>
    </source>
</reference>
<evidence type="ECO:0000256" key="1">
    <source>
        <dbReference type="SAM" id="MobiDB-lite"/>
    </source>
</evidence>
<organism evidence="2 3">
    <name type="scientific">Clostridium boliviensis</name>
    <dbReference type="NCBI Taxonomy" id="318465"/>
    <lineage>
        <taxon>Bacteria</taxon>
        <taxon>Bacillati</taxon>
        <taxon>Bacillota</taxon>
        <taxon>Clostridia</taxon>
        <taxon>Eubacteriales</taxon>
        <taxon>Clostridiaceae</taxon>
        <taxon>Clostridium</taxon>
    </lineage>
</organism>
<feature type="region of interest" description="Disordered" evidence="1">
    <location>
        <begin position="383"/>
        <end position="403"/>
    </location>
</feature>
<dbReference type="RefSeq" id="WP_318064233.1">
    <property type="nucleotide sequence ID" value="NZ_JAWONS010000165.1"/>
</dbReference>
<dbReference type="Pfam" id="PF20379">
    <property type="entry name" value="DUF6674"/>
    <property type="match status" value="1"/>
</dbReference>
<evidence type="ECO:0000313" key="3">
    <source>
        <dbReference type="Proteomes" id="UP001276854"/>
    </source>
</evidence>
<name>A0ABU4GK47_9CLOT</name>
<comment type="caution">
    <text evidence="2">The sequence shown here is derived from an EMBL/GenBank/DDBJ whole genome shotgun (WGS) entry which is preliminary data.</text>
</comment>
<dbReference type="Proteomes" id="UP001276854">
    <property type="component" value="Unassembled WGS sequence"/>
</dbReference>
<accession>A0ABU4GK47</accession>
<dbReference type="InterPro" id="IPR046656">
    <property type="entry name" value="DUF6674"/>
</dbReference>
<evidence type="ECO:0000313" key="2">
    <source>
        <dbReference type="EMBL" id="MDW2797991.1"/>
    </source>
</evidence>
<dbReference type="EMBL" id="JAWONS010000165">
    <property type="protein sequence ID" value="MDW2797991.1"/>
    <property type="molecule type" value="Genomic_DNA"/>
</dbReference>
<sequence length="403" mass="45776">MEKQLNSEIDAPDERDIKADKIHENYMKDVVDVTRRTIEEAVYEALDTGLDIRFINQCVKDSFVEYAENHPNDSTVKAMRDYIDETDLGKNNVMEVNSVSHPIKEDQSIKDLIDNLSDPNFMAPKQDYMELIEYVSIVEKKYDSILIELNDLKAQLGEIHNKSNPLTEELERKKENAFEIGSKLNSVKEIIIAFTKNALASVKEKGVVALNKVIGFFKVKEVLQSLKDSLLKMAHGADIKVQKINAVSHEYHEMGNRAANIGRLLIGKEAVETVRENGKLSGILQLPFSEIHKYTSEMSETVSKAIEKVKKLEDYTVDNMKVAQGNNIYVLSEQGYRHRAAKGLNDIKPGQSFPEYKNKVPKSWAEKGWVKEVSQDALPEIQKNQSARVEISNNRQPIIELEP</sequence>
<gene>
    <name evidence="2" type="ORF">RZO55_10430</name>
</gene>